<name>A0A0C2IZQ3_9PEZI</name>
<proteinExistence type="predicted"/>
<gene>
    <name evidence="3" type="ORF">SPBR_00558</name>
</gene>
<evidence type="ECO:0000256" key="2">
    <source>
        <dbReference type="SAM" id="MobiDB-lite"/>
    </source>
</evidence>
<feature type="compositionally biased region" description="Acidic residues" evidence="2">
    <location>
        <begin position="385"/>
        <end position="407"/>
    </location>
</feature>
<evidence type="ECO:0000313" key="3">
    <source>
        <dbReference type="EMBL" id="KIH90442.1"/>
    </source>
</evidence>
<dbReference type="RefSeq" id="XP_040618452.1">
    <property type="nucleotide sequence ID" value="XM_040758877.1"/>
</dbReference>
<feature type="compositionally biased region" description="Low complexity" evidence="2">
    <location>
        <begin position="261"/>
        <end position="290"/>
    </location>
</feature>
<dbReference type="PANTHER" id="PTHR39472:SF1">
    <property type="entry name" value="EXPRESSED PROTEIN"/>
    <property type="match status" value="1"/>
</dbReference>
<evidence type="ECO:0000256" key="1">
    <source>
        <dbReference type="SAM" id="Coils"/>
    </source>
</evidence>
<feature type="compositionally biased region" description="Low complexity" evidence="2">
    <location>
        <begin position="414"/>
        <end position="430"/>
    </location>
</feature>
<organism evidence="3 4">
    <name type="scientific">Sporothrix brasiliensis 5110</name>
    <dbReference type="NCBI Taxonomy" id="1398154"/>
    <lineage>
        <taxon>Eukaryota</taxon>
        <taxon>Fungi</taxon>
        <taxon>Dikarya</taxon>
        <taxon>Ascomycota</taxon>
        <taxon>Pezizomycotina</taxon>
        <taxon>Sordariomycetes</taxon>
        <taxon>Sordariomycetidae</taxon>
        <taxon>Ophiostomatales</taxon>
        <taxon>Ophiostomataceae</taxon>
        <taxon>Sporothrix</taxon>
    </lineage>
</organism>
<dbReference type="Proteomes" id="UP000031575">
    <property type="component" value="Unassembled WGS sequence"/>
</dbReference>
<feature type="region of interest" description="Disordered" evidence="2">
    <location>
        <begin position="257"/>
        <end position="290"/>
    </location>
</feature>
<evidence type="ECO:0000313" key="4">
    <source>
        <dbReference type="Proteomes" id="UP000031575"/>
    </source>
</evidence>
<dbReference type="EMBL" id="AWTV01000008">
    <property type="protein sequence ID" value="KIH90442.1"/>
    <property type="molecule type" value="Genomic_DNA"/>
</dbReference>
<keyword evidence="4" id="KW-1185">Reference proteome</keyword>
<feature type="coiled-coil region" evidence="1">
    <location>
        <begin position="152"/>
        <end position="179"/>
    </location>
</feature>
<accession>A0A0C2IZQ3</accession>
<dbReference type="PANTHER" id="PTHR39472">
    <property type="entry name" value="EXPRESSED PROTEIN"/>
    <property type="match status" value="1"/>
</dbReference>
<sequence length="470" mass="51463">MNGLGAGNVQGTGTGALTGAGAAAASGFPAPAGYTAELSYIHAMVEELSRQLSENKRVLDDVVTGVGRVRSRARTQQLGNEALIEGASEELQGQESNMDATISVLSEALDAAKYAKDANAALLGQYAHVLAGMLKQFHEYKQKHVSDVAAWHRSYRHQLAEARAENSRLRDQIWQMQERAGRANASLRAFRRSFDEDPARWDRRVTDKALRQELRFWKRMAMPTVADDDLAYWSDDDDLIDPTEKVRLRDIEQKAVEEQQRMLQHQQQQLQHQQHQQQQHQQQQQQQNLHYQQQQYEQQIGFAAATALSSALSPSSLSPGSGDIGEGLDDLDVDTNRHRNETSSDPVDGRDIDGLSLDSMVLSQAATSEAQGGDIGKNGQQNADTDGEEDDDDNEDLDLDDDLDLETDLPSRLPAVPQAPSSAPTPASISRVGGILAIQRDSPVASAHGQGTDISPDMASQPSGSRVREP</sequence>
<dbReference type="GeneID" id="63673798"/>
<feature type="compositionally biased region" description="Low complexity" evidence="2">
    <location>
        <begin position="312"/>
        <end position="321"/>
    </location>
</feature>
<reference evidence="3 4" key="1">
    <citation type="journal article" date="2014" name="BMC Genomics">
        <title>Comparative genomics of the major fungal agents of human and animal Sporotrichosis: Sporothrix schenckii and Sporothrix brasiliensis.</title>
        <authorList>
            <person name="Teixeira M.M."/>
            <person name="de Almeida L.G."/>
            <person name="Kubitschek-Barreira P."/>
            <person name="Alves F.L."/>
            <person name="Kioshima E.S."/>
            <person name="Abadio A.K."/>
            <person name="Fernandes L."/>
            <person name="Derengowski L.S."/>
            <person name="Ferreira K.S."/>
            <person name="Souza R.C."/>
            <person name="Ruiz J.C."/>
            <person name="de Andrade N.C."/>
            <person name="Paes H.C."/>
            <person name="Nicola A.M."/>
            <person name="Albuquerque P."/>
            <person name="Gerber A.L."/>
            <person name="Martins V.P."/>
            <person name="Peconick L.D."/>
            <person name="Neto A.V."/>
            <person name="Chaucanez C.B."/>
            <person name="Silva P.A."/>
            <person name="Cunha O.L."/>
            <person name="de Oliveira F.F."/>
            <person name="dos Santos T.C."/>
            <person name="Barros A.L."/>
            <person name="Soares M.A."/>
            <person name="de Oliveira L.M."/>
            <person name="Marini M.M."/>
            <person name="Villalobos-Duno H."/>
            <person name="Cunha M.M."/>
            <person name="de Hoog S."/>
            <person name="da Silveira J.F."/>
            <person name="Henrissat B."/>
            <person name="Nino-Vega G.A."/>
            <person name="Cisalpino P.S."/>
            <person name="Mora-Montes H.M."/>
            <person name="Almeida S.R."/>
            <person name="Stajich J.E."/>
            <person name="Lopes-Bezerra L.M."/>
            <person name="Vasconcelos A.T."/>
            <person name="Felipe M.S."/>
        </authorList>
    </citation>
    <scope>NUCLEOTIDE SEQUENCE [LARGE SCALE GENOMIC DNA]</scope>
    <source>
        <strain evidence="3 4">5110</strain>
    </source>
</reference>
<keyword evidence="1" id="KW-0175">Coiled coil</keyword>
<comment type="caution">
    <text evidence="3">The sequence shown here is derived from an EMBL/GenBank/DDBJ whole genome shotgun (WGS) entry which is preliminary data.</text>
</comment>
<dbReference type="SUPFAM" id="SSF81995">
    <property type="entry name" value="beta-sandwich domain of Sec23/24"/>
    <property type="match status" value="1"/>
</dbReference>
<dbReference type="HOGENOM" id="CLU_581618_0_0_1"/>
<dbReference type="VEuPathDB" id="FungiDB:SPBR_00558"/>
<feature type="compositionally biased region" description="Basic and acidic residues" evidence="2">
    <location>
        <begin position="334"/>
        <end position="353"/>
    </location>
</feature>
<protein>
    <submittedName>
        <fullName evidence="3">Uncharacterized protein</fullName>
    </submittedName>
</protein>
<feature type="region of interest" description="Disordered" evidence="2">
    <location>
        <begin position="367"/>
        <end position="470"/>
    </location>
</feature>
<dbReference type="AlphaFoldDB" id="A0A0C2IZQ3"/>
<dbReference type="OrthoDB" id="5230543at2759"/>
<feature type="region of interest" description="Disordered" evidence="2">
    <location>
        <begin position="312"/>
        <end position="354"/>
    </location>
</feature>